<dbReference type="AlphaFoldDB" id="A0A813RBV2"/>
<evidence type="ECO:0000313" key="2">
    <source>
        <dbReference type="EMBL" id="CAF0778789.1"/>
    </source>
</evidence>
<organism evidence="2 3">
    <name type="scientific">Brachionus calyciflorus</name>
    <dbReference type="NCBI Taxonomy" id="104777"/>
    <lineage>
        <taxon>Eukaryota</taxon>
        <taxon>Metazoa</taxon>
        <taxon>Spiralia</taxon>
        <taxon>Gnathifera</taxon>
        <taxon>Rotifera</taxon>
        <taxon>Eurotatoria</taxon>
        <taxon>Monogononta</taxon>
        <taxon>Pseudotrocha</taxon>
        <taxon>Ploima</taxon>
        <taxon>Brachionidae</taxon>
        <taxon>Brachionus</taxon>
    </lineage>
</organism>
<dbReference type="EMBL" id="CAJNOC010000577">
    <property type="protein sequence ID" value="CAF0778789.1"/>
    <property type="molecule type" value="Genomic_DNA"/>
</dbReference>
<proteinExistence type="predicted"/>
<dbReference type="InterPro" id="IPR000305">
    <property type="entry name" value="GIY-YIG_endonuc"/>
</dbReference>
<dbReference type="PANTHER" id="PTHR21301">
    <property type="entry name" value="REVERSE TRANSCRIPTASE"/>
    <property type="match status" value="1"/>
</dbReference>
<dbReference type="InterPro" id="IPR043502">
    <property type="entry name" value="DNA/RNA_pol_sf"/>
</dbReference>
<dbReference type="PANTHER" id="PTHR21301:SF10">
    <property type="entry name" value="REVERSE TRANSCRIPTASE DOMAIN-CONTAINING PROTEIN"/>
    <property type="match status" value="1"/>
</dbReference>
<sequence length="669" mass="78844">MIVFNRYLLFEKIKTLSKNTTNSNCSDLDLLTRNKNKEVDNIDLSVLISRCKSYNISIQLESLKLREYIFKNSLDIKPRFSTNLSKDQLDDLLFFIKYKPFIVCENDKNLGFSIVSKENYEYLCNIHLNDEESYEVIRNDPLEDCIDKINKTLFELTLNSNISQRIFELLLIKNKCDLGKFRILPKIHKNILLKPFVENVSHILKDSQQLLQDCEKLYIDKGPFIYSGDFESLYTNMEPNHCCNTLTEYLKDKLPFNLISPLGQRKGVAMGCKCGPRLANLYIFLLERHWLSTIKEVILYARFIDDILIIAKQKINLSNLFECFLYLKLNIKNDKKVEFLDLIVSYDKFLCKLKFNVFIKPTNNGNYLLPSSNHPDFIYKNIPLALFTSIRRICTSLIDYLLYSFKISLCLLKRNYDFNLICKISNQIGVLNRSDLLPYKNRSHNKISNSIKTCFAFDSNLKFLKNNIRDQFLVTKKEFSWLNNYDPFIFYKLFPNLAMLTVHNSKIYNYPCYFFTDKCQQYNCKICNYIFSLNYVTVGNKIIPLMSSGNCDTSNIVYIILCIKCNEFYIGETSKTLRTRIYQHLYSIKKFRLFLDENVLGYHFRSSKHNIYTDFRTCIFKKGFSSDFNRKSIEADLIQFFKNILTVKLINSKFPFFQSKTILSFAKQI</sequence>
<accession>A0A813RBV2</accession>
<name>A0A813RBV2_9BILA</name>
<feature type="domain" description="GIY-YIG" evidence="1">
    <location>
        <begin position="553"/>
        <end position="647"/>
    </location>
</feature>
<dbReference type="Proteomes" id="UP000663879">
    <property type="component" value="Unassembled WGS sequence"/>
</dbReference>
<dbReference type="SUPFAM" id="SSF56672">
    <property type="entry name" value="DNA/RNA polymerases"/>
    <property type="match status" value="1"/>
</dbReference>
<dbReference type="PROSITE" id="PS50164">
    <property type="entry name" value="GIY_YIG"/>
    <property type="match status" value="1"/>
</dbReference>
<evidence type="ECO:0000313" key="3">
    <source>
        <dbReference type="Proteomes" id="UP000663879"/>
    </source>
</evidence>
<dbReference type="Pfam" id="PF01541">
    <property type="entry name" value="GIY-YIG"/>
    <property type="match status" value="1"/>
</dbReference>
<reference evidence="2" key="1">
    <citation type="submission" date="2021-02" db="EMBL/GenBank/DDBJ databases">
        <authorList>
            <person name="Nowell W R."/>
        </authorList>
    </citation>
    <scope>NUCLEOTIDE SEQUENCE</scope>
    <source>
        <strain evidence="2">Ploen Becks lab</strain>
    </source>
</reference>
<protein>
    <recommendedName>
        <fullName evidence="1">GIY-YIG domain-containing protein</fullName>
    </recommendedName>
</protein>
<gene>
    <name evidence="2" type="ORF">OXX778_LOCUS5344</name>
</gene>
<dbReference type="OrthoDB" id="6143960at2759"/>
<evidence type="ECO:0000259" key="1">
    <source>
        <dbReference type="PROSITE" id="PS50164"/>
    </source>
</evidence>
<keyword evidence="3" id="KW-1185">Reference proteome</keyword>
<comment type="caution">
    <text evidence="2">The sequence shown here is derived from an EMBL/GenBank/DDBJ whole genome shotgun (WGS) entry which is preliminary data.</text>
</comment>